<dbReference type="RefSeq" id="XP_044545644.1">
    <property type="nucleotide sequence ID" value="XM_044698611.1"/>
</dbReference>
<feature type="compositionally biased region" description="Polar residues" evidence="1">
    <location>
        <begin position="127"/>
        <end position="139"/>
    </location>
</feature>
<name>A0AA88GFA2_NAELO</name>
<dbReference type="EMBL" id="PYSW02000034">
    <property type="protein sequence ID" value="KAG2378382.1"/>
    <property type="molecule type" value="Genomic_DNA"/>
</dbReference>
<evidence type="ECO:0000313" key="2">
    <source>
        <dbReference type="EMBL" id="KAG2378382.1"/>
    </source>
</evidence>
<feature type="region of interest" description="Disordered" evidence="1">
    <location>
        <begin position="1"/>
        <end position="74"/>
    </location>
</feature>
<feature type="region of interest" description="Disordered" evidence="1">
    <location>
        <begin position="204"/>
        <end position="227"/>
    </location>
</feature>
<feature type="compositionally biased region" description="Low complexity" evidence="1">
    <location>
        <begin position="55"/>
        <end position="74"/>
    </location>
</feature>
<feature type="compositionally biased region" description="Polar residues" evidence="1">
    <location>
        <begin position="180"/>
        <end position="189"/>
    </location>
</feature>
<protein>
    <submittedName>
        <fullName evidence="2">Uncharacterized protein</fullName>
    </submittedName>
</protein>
<sequence>MTNNNNSLISNVNNNNINNKPNQPPSNLFEESSVGNDPMMMMRMQQRHPSSPPHLTSLNYSNNNSNGSLNPTTTTNHLIPSAPSDFPQIQHVVVPISRVPPSSSIVATTLPSSNSMLLPQKKRYQTAMKTSPSSMNSVMNPHHHHPHQHHHHHQDGDSDSSHSSHSSSEGPHLSSDESELPSSTASSNALMMVDMSTIRLPLFRRRKQSKASTVSKSSSSSSGISSNLLSHSTYEVSHHHPHGNPPEPTLSFNNQHFVTSNFTFKCVQGFILNDSKKAPPDTDYNLTIRDSLFIESPHFSKCVCVLKLKDGSSSGVTVSKEVFKPNNSNNSTTFECTIIIPQRITSMKGSSSSRIGYIEILNPNDECIAVSSSFWIRSRSRLQLDKDSKRKQEPVQVASTDLKRKREHEEDHDSSDMAVTHEPKIKSVKVESSMIDSEHVKQNLVVVASEPHQTFENSSMSNTLPPISNLYSSVTLESLFAEIQQLKQHIYYQHQQIDYLHQRLGNQSSSSLNKQ</sequence>
<feature type="region of interest" description="Disordered" evidence="1">
    <location>
        <begin position="124"/>
        <end position="189"/>
    </location>
</feature>
<comment type="caution">
    <text evidence="2">The sequence shown here is derived from an EMBL/GenBank/DDBJ whole genome shotgun (WGS) entry which is preliminary data.</text>
</comment>
<reference evidence="2 3" key="1">
    <citation type="journal article" date="2018" name="BMC Genomics">
        <title>The genome of Naegleria lovaniensis, the basis for a comparative approach to unravel pathogenicity factors of the human pathogenic amoeba N. fowleri.</title>
        <authorList>
            <person name="Liechti N."/>
            <person name="Schurch N."/>
            <person name="Bruggmann R."/>
            <person name="Wittwer M."/>
        </authorList>
    </citation>
    <scope>NUCLEOTIDE SEQUENCE [LARGE SCALE GENOMIC DNA]</scope>
    <source>
        <strain evidence="2 3">ATCC 30569</strain>
    </source>
</reference>
<feature type="region of interest" description="Disordered" evidence="1">
    <location>
        <begin position="385"/>
        <end position="418"/>
    </location>
</feature>
<dbReference type="AlphaFoldDB" id="A0AA88GFA2"/>
<evidence type="ECO:0000256" key="1">
    <source>
        <dbReference type="SAM" id="MobiDB-lite"/>
    </source>
</evidence>
<proteinExistence type="predicted"/>
<feature type="compositionally biased region" description="Low complexity" evidence="1">
    <location>
        <begin position="1"/>
        <end position="27"/>
    </location>
</feature>
<feature type="compositionally biased region" description="Basic and acidic residues" evidence="1">
    <location>
        <begin position="401"/>
        <end position="418"/>
    </location>
</feature>
<organism evidence="2 3">
    <name type="scientific">Naegleria lovaniensis</name>
    <name type="common">Amoeba</name>
    <dbReference type="NCBI Taxonomy" id="51637"/>
    <lineage>
        <taxon>Eukaryota</taxon>
        <taxon>Discoba</taxon>
        <taxon>Heterolobosea</taxon>
        <taxon>Tetramitia</taxon>
        <taxon>Eutetramitia</taxon>
        <taxon>Vahlkampfiidae</taxon>
        <taxon>Naegleria</taxon>
    </lineage>
</organism>
<dbReference type="Proteomes" id="UP000816034">
    <property type="component" value="Unassembled WGS sequence"/>
</dbReference>
<evidence type="ECO:0000313" key="3">
    <source>
        <dbReference type="Proteomes" id="UP000816034"/>
    </source>
</evidence>
<dbReference type="GeneID" id="68100979"/>
<feature type="compositionally biased region" description="Low complexity" evidence="1">
    <location>
        <begin position="163"/>
        <end position="173"/>
    </location>
</feature>
<feature type="compositionally biased region" description="Low complexity" evidence="1">
    <location>
        <begin position="210"/>
        <end position="227"/>
    </location>
</feature>
<feature type="compositionally biased region" description="Basic residues" evidence="1">
    <location>
        <begin position="141"/>
        <end position="153"/>
    </location>
</feature>
<gene>
    <name evidence="2" type="ORF">C9374_008525</name>
</gene>
<keyword evidence="3" id="KW-1185">Reference proteome</keyword>
<accession>A0AA88GFA2</accession>